<comment type="caution">
    <text evidence="1">The sequence shown here is derived from an EMBL/GenBank/DDBJ whole genome shotgun (WGS) entry which is preliminary data.</text>
</comment>
<reference evidence="1 2" key="1">
    <citation type="submission" date="2023-05" db="EMBL/GenBank/DDBJ databases">
        <title>Actinoplanes sp. NEAU-A12 genome sequencing.</title>
        <authorList>
            <person name="Wang Z.-S."/>
        </authorList>
    </citation>
    <scope>NUCLEOTIDE SEQUENCE [LARGE SCALE GENOMIC DNA]</scope>
    <source>
        <strain evidence="1 2">NEAU-A12</strain>
    </source>
</reference>
<proteinExistence type="predicted"/>
<organism evidence="1 2">
    <name type="scientific">Actinoplanes sandaracinus</name>
    <dbReference type="NCBI Taxonomy" id="3045177"/>
    <lineage>
        <taxon>Bacteria</taxon>
        <taxon>Bacillati</taxon>
        <taxon>Actinomycetota</taxon>
        <taxon>Actinomycetes</taxon>
        <taxon>Micromonosporales</taxon>
        <taxon>Micromonosporaceae</taxon>
        <taxon>Actinoplanes</taxon>
    </lineage>
</organism>
<dbReference type="Proteomes" id="UP001241758">
    <property type="component" value="Unassembled WGS sequence"/>
</dbReference>
<evidence type="ECO:0000313" key="1">
    <source>
        <dbReference type="EMBL" id="MDI6101816.1"/>
    </source>
</evidence>
<sequence length="221" mass="24121">MALWTTPSLRALLEEAGPCGRAAALAELRAAIAGREAPSAAGLAPADAEIARIAALLLDDLAEPHLLQLRSVDRPDATRLAVTAAGRQLRATQLRHAERMRRQAVGVMCAEPPDVTETTHLRYLTTATGMLAFGDYYELVALIVTFPFDGPGDPRAQRGAHEMSLAGHATSTTRMLFEADLAEPSMDVAYQTMWVRMMGQAREYELRPTIRQWRRWAGLGG</sequence>
<dbReference type="EMBL" id="JASCTH010000016">
    <property type="protein sequence ID" value="MDI6101816.1"/>
    <property type="molecule type" value="Genomic_DNA"/>
</dbReference>
<name>A0ABT6WPZ3_9ACTN</name>
<keyword evidence="2" id="KW-1185">Reference proteome</keyword>
<accession>A0ABT6WPZ3</accession>
<gene>
    <name evidence="1" type="ORF">QLQ12_24645</name>
</gene>
<protein>
    <submittedName>
        <fullName evidence="1">Uncharacterized protein</fullName>
    </submittedName>
</protein>
<dbReference type="RefSeq" id="WP_282762806.1">
    <property type="nucleotide sequence ID" value="NZ_JASCTH010000016.1"/>
</dbReference>
<evidence type="ECO:0000313" key="2">
    <source>
        <dbReference type="Proteomes" id="UP001241758"/>
    </source>
</evidence>